<dbReference type="PANTHER" id="PTHR32089:SF112">
    <property type="entry name" value="LYSOZYME-LIKE PROTEIN-RELATED"/>
    <property type="match status" value="1"/>
</dbReference>
<name>A0ABD5X3E0_9EURY</name>
<dbReference type="Pfam" id="PF00672">
    <property type="entry name" value="HAMP"/>
    <property type="match status" value="1"/>
</dbReference>
<dbReference type="GO" id="GO:0007165">
    <property type="term" value="P:signal transduction"/>
    <property type="evidence" value="ECO:0007669"/>
    <property type="project" value="UniProtKB-KW"/>
</dbReference>
<feature type="compositionally biased region" description="Polar residues" evidence="4">
    <location>
        <begin position="597"/>
        <end position="609"/>
    </location>
</feature>
<dbReference type="Gene3D" id="6.10.250.1910">
    <property type="match status" value="1"/>
</dbReference>
<evidence type="ECO:0000256" key="4">
    <source>
        <dbReference type="SAM" id="MobiDB-lite"/>
    </source>
</evidence>
<dbReference type="SMART" id="SM00304">
    <property type="entry name" value="HAMP"/>
    <property type="match status" value="2"/>
</dbReference>
<feature type="domain" description="HAMP" evidence="6">
    <location>
        <begin position="388"/>
        <end position="441"/>
    </location>
</feature>
<evidence type="ECO:0000256" key="5">
    <source>
        <dbReference type="SAM" id="Phobius"/>
    </source>
</evidence>
<sequence length="609" mass="66069">MGESAATDPESPEASADANMSQSGARRIVPSVVASNLIVKLVVGILLIVLLAGGIAFYFQSGIADELDSQVKTQVEETAGLHSDIYTAWEGNRFDELRSIAGEEVLDQSAERPRSDRLTRARNNLDSFQQLHLVDTESGEVIASSAEEAVGENMFEMVDESFIGESGAFTTPYQYTSLTGETVVGFGRQRLLDDTHVLLGEVPATGGPNFRQTIEGSNTVIANQEGDVVFGESGVDPAVVGEGLSITVTRNDGEIHASTTFGERGLTVVTSSPESEAFALRDSVLRSFVIMLVLVFGVLIISTVIGGRSIASSITKLNDRAKEMGEGDLSVDLETSRRDEIGELYAGFASMRDSLQERISETEDARDEAETARKEAEVARAEAEELASYLQERTEEYSEIMRQVGMGDMTQRMTPDGEEESMDTIATEFNDMIEELEKTTGQLKSYVNEVEEAGAEVEQSAQTVRDASEQVADSIQKISDDAYNQKERLQAVSETMDKVTTELESMATVEGVDIQEPLANLQTMASNINEIAELSEETMAEAEDVAGAAEEQAAELNEVSKRANDLQQYAQPLRDILGRFETEAEHEFVFSVGPTGGAQSPTSRSPDEE</sequence>
<keyword evidence="5" id="KW-1133">Transmembrane helix</keyword>
<keyword evidence="5" id="KW-0472">Membrane</keyword>
<feature type="coiled-coil region" evidence="3">
    <location>
        <begin position="433"/>
        <end position="470"/>
    </location>
</feature>
<reference evidence="7 8" key="1">
    <citation type="journal article" date="2014" name="Int. J. Syst. Evol. Microbiol.">
        <title>Complete genome sequence of Corynebacterium casei LMG S-19264T (=DSM 44701T), isolated from a smear-ripened cheese.</title>
        <authorList>
            <consortium name="US DOE Joint Genome Institute (JGI-PGF)"/>
            <person name="Walter F."/>
            <person name="Albersmeier A."/>
            <person name="Kalinowski J."/>
            <person name="Ruckert C."/>
        </authorList>
    </citation>
    <scope>NUCLEOTIDE SEQUENCE [LARGE SCALE GENOMIC DNA]</scope>
    <source>
        <strain evidence="7 8">CGMCC 4.7215</strain>
    </source>
</reference>
<dbReference type="CDD" id="cd06225">
    <property type="entry name" value="HAMP"/>
    <property type="match status" value="1"/>
</dbReference>
<evidence type="ECO:0000313" key="8">
    <source>
        <dbReference type="Proteomes" id="UP001596414"/>
    </source>
</evidence>
<evidence type="ECO:0000313" key="7">
    <source>
        <dbReference type="EMBL" id="MFC7124484.1"/>
    </source>
</evidence>
<feature type="transmembrane region" description="Helical" evidence="5">
    <location>
        <begin position="288"/>
        <end position="307"/>
    </location>
</feature>
<dbReference type="InterPro" id="IPR003660">
    <property type="entry name" value="HAMP_dom"/>
</dbReference>
<feature type="domain" description="HAMP" evidence="6">
    <location>
        <begin position="308"/>
        <end position="360"/>
    </location>
</feature>
<comment type="caution">
    <text evidence="7">The sequence shown here is derived from an EMBL/GenBank/DDBJ whole genome shotgun (WGS) entry which is preliminary data.</text>
</comment>
<dbReference type="PROSITE" id="PS50885">
    <property type="entry name" value="HAMP"/>
    <property type="match status" value="2"/>
</dbReference>
<dbReference type="AlphaFoldDB" id="A0ABD5X3E0"/>
<dbReference type="EMBL" id="JBHSZQ010000001">
    <property type="protein sequence ID" value="MFC7124484.1"/>
    <property type="molecule type" value="Genomic_DNA"/>
</dbReference>
<feature type="region of interest" description="Disordered" evidence="4">
    <location>
        <begin position="590"/>
        <end position="609"/>
    </location>
</feature>
<dbReference type="Gene3D" id="1.10.287.950">
    <property type="entry name" value="Methyl-accepting chemotaxis protein"/>
    <property type="match status" value="2"/>
</dbReference>
<keyword evidence="3" id="KW-0175">Coiled coil</keyword>
<dbReference type="SUPFAM" id="SSF58104">
    <property type="entry name" value="Methyl-accepting chemotaxis protein (MCP) signaling domain"/>
    <property type="match status" value="1"/>
</dbReference>
<organism evidence="7 8">
    <name type="scientific">Halovenus rubra</name>
    <dbReference type="NCBI Taxonomy" id="869890"/>
    <lineage>
        <taxon>Archaea</taxon>
        <taxon>Methanobacteriati</taxon>
        <taxon>Methanobacteriota</taxon>
        <taxon>Stenosarchaea group</taxon>
        <taxon>Halobacteria</taxon>
        <taxon>Halobacteriales</taxon>
        <taxon>Haloarculaceae</taxon>
        <taxon>Halovenus</taxon>
    </lineage>
</organism>
<dbReference type="PANTHER" id="PTHR32089">
    <property type="entry name" value="METHYL-ACCEPTING CHEMOTAXIS PROTEIN MCPB"/>
    <property type="match status" value="1"/>
</dbReference>
<gene>
    <name evidence="7" type="ORF">ACFQJ7_00290</name>
</gene>
<evidence type="ECO:0000256" key="3">
    <source>
        <dbReference type="SAM" id="Coils"/>
    </source>
</evidence>
<dbReference type="Proteomes" id="UP001596414">
    <property type="component" value="Unassembled WGS sequence"/>
</dbReference>
<protein>
    <submittedName>
        <fullName evidence="7">HAMP domain-containing protein</fullName>
    </submittedName>
</protein>
<dbReference type="RefSeq" id="WP_267637800.1">
    <property type="nucleotide sequence ID" value="NZ_JAODIY010000010.1"/>
</dbReference>
<accession>A0ABD5X3E0</accession>
<feature type="transmembrane region" description="Helical" evidence="5">
    <location>
        <begin position="37"/>
        <end position="59"/>
    </location>
</feature>
<evidence type="ECO:0000256" key="1">
    <source>
        <dbReference type="ARBA" id="ARBA00023224"/>
    </source>
</evidence>
<keyword evidence="5" id="KW-0812">Transmembrane</keyword>
<evidence type="ECO:0000259" key="6">
    <source>
        <dbReference type="PROSITE" id="PS50885"/>
    </source>
</evidence>
<feature type="coiled-coil region" evidence="3">
    <location>
        <begin position="532"/>
        <end position="569"/>
    </location>
</feature>
<feature type="coiled-coil region" evidence="3">
    <location>
        <begin position="352"/>
        <end position="393"/>
    </location>
</feature>
<comment type="similarity">
    <text evidence="2">Belongs to the methyl-accepting chemotaxis (MCP) protein family.</text>
</comment>
<evidence type="ECO:0000256" key="2">
    <source>
        <dbReference type="ARBA" id="ARBA00029447"/>
    </source>
</evidence>
<proteinExistence type="inferred from homology"/>
<feature type="region of interest" description="Disordered" evidence="4">
    <location>
        <begin position="1"/>
        <end position="21"/>
    </location>
</feature>
<keyword evidence="1" id="KW-0807">Transducer</keyword>